<gene>
    <name evidence="2" type="ORF">FLO80_21225</name>
</gene>
<feature type="transmembrane region" description="Helical" evidence="1">
    <location>
        <begin position="30"/>
        <end position="51"/>
    </location>
</feature>
<feature type="transmembrane region" description="Helical" evidence="1">
    <location>
        <begin position="110"/>
        <end position="128"/>
    </location>
</feature>
<feature type="transmembrane region" description="Helical" evidence="1">
    <location>
        <begin position="57"/>
        <end position="73"/>
    </location>
</feature>
<feature type="transmembrane region" description="Helical" evidence="1">
    <location>
        <begin position="85"/>
        <end position="104"/>
    </location>
</feature>
<keyword evidence="1" id="KW-1133">Transmembrane helix</keyword>
<evidence type="ECO:0000313" key="2">
    <source>
        <dbReference type="EMBL" id="KAA0909517.1"/>
    </source>
</evidence>
<name>A0A5A9YXF2_9RHOB</name>
<evidence type="ECO:0000256" key="1">
    <source>
        <dbReference type="SAM" id="Phobius"/>
    </source>
</evidence>
<keyword evidence="3" id="KW-1185">Reference proteome</keyword>
<accession>A0A5A9YXF2</accession>
<proteinExistence type="predicted"/>
<feature type="transmembrane region" description="Helical" evidence="1">
    <location>
        <begin position="159"/>
        <end position="177"/>
    </location>
</feature>
<dbReference type="Proteomes" id="UP000325291">
    <property type="component" value="Unassembled WGS sequence"/>
</dbReference>
<sequence>MLRRNLMSASALDPRVAATNRFGSTVACRIVLFMIRNLFVNMPTIAFLLLFHLDDERLGAAFIGMLLAWVVVLSKQRQPIIVRGLNLHFALIVPLLFVAWRFGLVSFANWIETWVLASVVWAAAGAVVHAVWRGALPGVMGLVAGIAVGWTLILPNDQLLTIGVPVIAMSFATRWLGRGDANALIFATSVTTGADDYL</sequence>
<feature type="transmembrane region" description="Helical" evidence="1">
    <location>
        <begin position="135"/>
        <end position="153"/>
    </location>
</feature>
<protein>
    <submittedName>
        <fullName evidence="2">Uncharacterized protein</fullName>
    </submittedName>
</protein>
<keyword evidence="1" id="KW-0812">Transmembrane</keyword>
<keyword evidence="1" id="KW-0472">Membrane</keyword>
<reference evidence="2 3" key="1">
    <citation type="submission" date="2019-07" db="EMBL/GenBank/DDBJ databases">
        <title>Aquicoccus porphyridii gen. nov., sp. nov., isolated from a small marine red alga, Porphyridium marinum.</title>
        <authorList>
            <person name="Liu L."/>
        </authorList>
    </citation>
    <scope>NUCLEOTIDE SEQUENCE [LARGE SCALE GENOMIC DNA]</scope>
    <source>
        <strain evidence="2 3">L1 8-17</strain>
    </source>
</reference>
<dbReference type="EMBL" id="VINQ01000035">
    <property type="protein sequence ID" value="KAA0909517.1"/>
    <property type="molecule type" value="Genomic_DNA"/>
</dbReference>
<comment type="caution">
    <text evidence="2">The sequence shown here is derived from an EMBL/GenBank/DDBJ whole genome shotgun (WGS) entry which is preliminary data.</text>
</comment>
<organism evidence="2 3">
    <name type="scientific">Aquicoccus porphyridii</name>
    <dbReference type="NCBI Taxonomy" id="1852029"/>
    <lineage>
        <taxon>Bacteria</taxon>
        <taxon>Pseudomonadati</taxon>
        <taxon>Pseudomonadota</taxon>
        <taxon>Alphaproteobacteria</taxon>
        <taxon>Rhodobacterales</taxon>
        <taxon>Paracoccaceae</taxon>
        <taxon>Aquicoccus</taxon>
    </lineage>
</organism>
<evidence type="ECO:0000313" key="3">
    <source>
        <dbReference type="Proteomes" id="UP000325291"/>
    </source>
</evidence>
<dbReference type="AlphaFoldDB" id="A0A5A9YXF2"/>